<feature type="transmembrane region" description="Helical" evidence="1">
    <location>
        <begin position="60"/>
        <end position="81"/>
    </location>
</feature>
<dbReference type="KEGG" id="vg:77937049"/>
<evidence type="ECO:0000256" key="1">
    <source>
        <dbReference type="SAM" id="Phobius"/>
    </source>
</evidence>
<keyword evidence="1" id="KW-0812">Transmembrane</keyword>
<dbReference type="Proteomes" id="UP000322144">
    <property type="component" value="Segment"/>
</dbReference>
<name>A0A5C1K789_9CAUD</name>
<keyword evidence="1" id="KW-0472">Membrane</keyword>
<keyword evidence="1" id="KW-1133">Transmembrane helix</keyword>
<accession>A0A5C1K789</accession>
<evidence type="ECO:0000313" key="3">
    <source>
        <dbReference type="Proteomes" id="UP000322144"/>
    </source>
</evidence>
<sequence length="90" mass="10624">MSYYLAFIVGIVTAYISAYHESVAIVMFIGTSIWFYLYIQLEARGIWKDIFKWSPVWYKRWVIGHNFLMPCVFAIWIGYLVGPIVELYAI</sequence>
<dbReference type="GeneID" id="77937049"/>
<feature type="transmembrane region" description="Helical" evidence="1">
    <location>
        <begin position="6"/>
        <end position="39"/>
    </location>
</feature>
<dbReference type="EMBL" id="MN103543">
    <property type="protein sequence ID" value="QEM42028.1"/>
    <property type="molecule type" value="Genomic_DNA"/>
</dbReference>
<organism evidence="2 3">
    <name type="scientific">Pseudomonas phage vB_PaeM_PS119XW</name>
    <dbReference type="NCBI Taxonomy" id="2601632"/>
    <lineage>
        <taxon>Viruses</taxon>
        <taxon>Duplodnaviria</taxon>
        <taxon>Heunggongvirae</taxon>
        <taxon>Uroviricota</taxon>
        <taxon>Caudoviricetes</taxon>
        <taxon>Chimalliviridae</taxon>
        <taxon>Pawinskivirus</taxon>
        <taxon>Pawinskivirus PS119XW</taxon>
    </lineage>
</organism>
<evidence type="ECO:0000313" key="2">
    <source>
        <dbReference type="EMBL" id="QEM42028.1"/>
    </source>
</evidence>
<reference evidence="2 3" key="1">
    <citation type="submission" date="2019-06" db="EMBL/GenBank/DDBJ databases">
        <title>A distant relative of Phikzvirus genus phages from a therapeutic phage collection.</title>
        <authorList>
            <person name="Hejnowicz M.S."/>
            <person name="Dabrowski K."/>
            <person name="Gawor J."/>
            <person name="Weber-Dabrowska B."/>
            <person name="Gromadka R."/>
            <person name="Lobocka M.B."/>
        </authorList>
    </citation>
    <scope>NUCLEOTIDE SEQUENCE [LARGE SCALE GENOMIC DNA]</scope>
</reference>
<proteinExistence type="predicted"/>
<dbReference type="RefSeq" id="YP_010661039.1">
    <property type="nucleotide sequence ID" value="NC_070882.1"/>
</dbReference>
<keyword evidence="3" id="KW-1185">Reference proteome</keyword>
<protein>
    <submittedName>
        <fullName evidence="2">Uncharacterized protein</fullName>
    </submittedName>
</protein>